<dbReference type="PANTHER" id="PTHR30576">
    <property type="entry name" value="COLANIC BIOSYNTHESIS UDP-GLUCOSE LIPID CARRIER TRANSFERASE"/>
    <property type="match status" value="1"/>
</dbReference>
<evidence type="ECO:0000256" key="1">
    <source>
        <dbReference type="ARBA" id="ARBA00006464"/>
    </source>
</evidence>
<evidence type="ECO:0000313" key="4">
    <source>
        <dbReference type="EMBL" id="RNF39509.1"/>
    </source>
</evidence>
<proteinExistence type="inferred from homology"/>
<dbReference type="Pfam" id="PF02397">
    <property type="entry name" value="Bac_transf"/>
    <property type="match status" value="1"/>
</dbReference>
<dbReference type="EMBL" id="RIAX01000005">
    <property type="protein sequence ID" value="RNF39509.1"/>
    <property type="molecule type" value="Genomic_DNA"/>
</dbReference>
<protein>
    <submittedName>
        <fullName evidence="4">Sugar transferase</fullName>
    </submittedName>
</protein>
<dbReference type="Proteomes" id="UP000275473">
    <property type="component" value="Unassembled WGS sequence"/>
</dbReference>
<reference evidence="4 5" key="1">
    <citation type="journal article" date="2018" name="Int. J. Syst. Evol. Microbiol.">
        <title>Planococcus salinus sp. nov., a moderately halophilic bacterium isolated from a saline-alkali soil.</title>
        <authorList>
            <person name="Gan L."/>
        </authorList>
    </citation>
    <scope>NUCLEOTIDE SEQUENCE [LARGE SCALE GENOMIC DNA]</scope>
    <source>
        <strain evidence="4 5">LCB217</strain>
    </source>
</reference>
<dbReference type="GO" id="GO:0016780">
    <property type="term" value="F:phosphotransferase activity, for other substituted phosphate groups"/>
    <property type="evidence" value="ECO:0007669"/>
    <property type="project" value="TreeGrafter"/>
</dbReference>
<dbReference type="InterPro" id="IPR003362">
    <property type="entry name" value="Bact_transf"/>
</dbReference>
<keyword evidence="4" id="KW-0808">Transferase</keyword>
<evidence type="ECO:0000313" key="5">
    <source>
        <dbReference type="Proteomes" id="UP000275473"/>
    </source>
</evidence>
<comment type="similarity">
    <text evidence="1">Belongs to the bacterial sugar transferase family.</text>
</comment>
<keyword evidence="2" id="KW-1133">Transmembrane helix</keyword>
<gene>
    <name evidence="4" type="ORF">EEX84_08520</name>
</gene>
<comment type="caution">
    <text evidence="4">The sequence shown here is derived from an EMBL/GenBank/DDBJ whole genome shotgun (WGS) entry which is preliminary data.</text>
</comment>
<feature type="transmembrane region" description="Helical" evidence="2">
    <location>
        <begin position="42"/>
        <end position="63"/>
    </location>
</feature>
<keyword evidence="5" id="KW-1185">Reference proteome</keyword>
<evidence type="ECO:0000256" key="2">
    <source>
        <dbReference type="SAM" id="Phobius"/>
    </source>
</evidence>
<evidence type="ECO:0000259" key="3">
    <source>
        <dbReference type="Pfam" id="PF02397"/>
    </source>
</evidence>
<keyword evidence="2" id="KW-0812">Transmembrane</keyword>
<organism evidence="4 5">
    <name type="scientific">Planococcus salinus</name>
    <dbReference type="NCBI Taxonomy" id="1848460"/>
    <lineage>
        <taxon>Bacteria</taxon>
        <taxon>Bacillati</taxon>
        <taxon>Bacillota</taxon>
        <taxon>Bacilli</taxon>
        <taxon>Bacillales</taxon>
        <taxon>Caryophanaceae</taxon>
        <taxon>Planococcus</taxon>
    </lineage>
</organism>
<dbReference type="PANTHER" id="PTHR30576:SF10">
    <property type="entry name" value="SLL5057 PROTEIN"/>
    <property type="match status" value="1"/>
</dbReference>
<dbReference type="OrthoDB" id="9808602at2"/>
<accession>A0A3M8P746</accession>
<keyword evidence="2" id="KW-0472">Membrane</keyword>
<name>A0A3M8P746_9BACL</name>
<sequence>MSVSAPEKKEETIIREYTDYPFKEVETNESVSYMFMKRSIDILGSLVGLLVLVPFYLIVGLLIKLEDPKGPVLFKQQRVGKDGKLFNMYKFRSMVSNAEELKETLRKQNEVSGPVFKIKYDPRVTKVGRFIRKTSIDELPQLFNVLKGDMSLVGPRPPLPDEVEQYTSYERQRISVTPGLTCYWQVYGRSNVEFEEWVELDLQYIRQRNILIDIKLICKTVLVLFGSKDAY</sequence>
<dbReference type="AlphaFoldDB" id="A0A3M8P746"/>
<feature type="domain" description="Bacterial sugar transferase" evidence="3">
    <location>
        <begin position="37"/>
        <end position="225"/>
    </location>
</feature>